<evidence type="ECO:0000313" key="7">
    <source>
        <dbReference type="Proteomes" id="UP000076727"/>
    </source>
</evidence>
<feature type="region of interest" description="Disordered" evidence="3">
    <location>
        <begin position="367"/>
        <end position="392"/>
    </location>
</feature>
<dbReference type="AlphaFoldDB" id="A0A165KZK6"/>
<dbReference type="EMBL" id="KV429156">
    <property type="protein sequence ID" value="KZT63800.1"/>
    <property type="molecule type" value="Genomic_DNA"/>
</dbReference>
<evidence type="ECO:0000256" key="2">
    <source>
        <dbReference type="ARBA" id="ARBA00038334"/>
    </source>
</evidence>
<dbReference type="STRING" id="1314783.A0A165KZK6"/>
<keyword evidence="7" id="KW-1185">Reference proteome</keyword>
<comment type="similarity">
    <text evidence="2">Belongs to the AB hydrolase superfamily. Epoxide hydrolase family.</text>
</comment>
<proteinExistence type="inferred from homology"/>
<name>A0A165KZK6_9APHY</name>
<evidence type="ECO:0000256" key="1">
    <source>
        <dbReference type="ARBA" id="ARBA00022801"/>
    </source>
</evidence>
<dbReference type="Proteomes" id="UP000076727">
    <property type="component" value="Unassembled WGS sequence"/>
</dbReference>
<dbReference type="GO" id="GO:0016787">
    <property type="term" value="F:hydrolase activity"/>
    <property type="evidence" value="ECO:0007669"/>
    <property type="project" value="UniProtKB-KW"/>
</dbReference>
<dbReference type="InterPro" id="IPR029058">
    <property type="entry name" value="AB_hydrolase_fold"/>
</dbReference>
<dbReference type="SUPFAM" id="SSF53474">
    <property type="entry name" value="alpha/beta-Hydrolases"/>
    <property type="match status" value="1"/>
</dbReference>
<organism evidence="6 7">
    <name type="scientific">Daedalea quercina L-15889</name>
    <dbReference type="NCBI Taxonomy" id="1314783"/>
    <lineage>
        <taxon>Eukaryota</taxon>
        <taxon>Fungi</taxon>
        <taxon>Dikarya</taxon>
        <taxon>Basidiomycota</taxon>
        <taxon>Agaricomycotina</taxon>
        <taxon>Agaricomycetes</taxon>
        <taxon>Polyporales</taxon>
        <taxon>Fomitopsis</taxon>
    </lineage>
</organism>
<dbReference type="PANTHER" id="PTHR43329">
    <property type="entry name" value="EPOXIDE HYDROLASE"/>
    <property type="match status" value="1"/>
</dbReference>
<dbReference type="Pfam" id="PF00561">
    <property type="entry name" value="Abhydrolase_1"/>
    <property type="match status" value="1"/>
</dbReference>
<feature type="signal peptide" evidence="4">
    <location>
        <begin position="1"/>
        <end position="17"/>
    </location>
</feature>
<sequence length="392" mass="44283">MRTTFLALLGIVLGVLAVDKSLEVSFRPQDLPKKAASCKALNRATAELKDIDIEYVEVNPSAERIIMMVHGWPSLWHSWKYQIEQFKNDYHILAPNLRGFGASGHPDDVKASGNWADIVGDLVCVLEHARVDSAVCMGHDWGSQLCFQAARQRPDKFTAVIGAAVPYLPFNAPSFNPTSALVPYFPRLAYQVFLGETPDLARHELDTDIRRTLRATLRTTVDPPPKSFLTDTRSFLNAWESVNEISPIPFFTKEEEDYWVEQYSIQGFKNTLQFYTPENQKGSWEFINSQGNYTIHQPVLSILPDSDPVADWGNVYKLLGSADFLPNSAVQMMPGGHWLHLEHPATFNHFVKRWLDTLPAKQSAVVAEETQKDEETQKAEETITHVRPSDEL</sequence>
<keyword evidence="1 6" id="KW-0378">Hydrolase</keyword>
<gene>
    <name evidence="6" type="ORF">DAEQUDRAFT_733439</name>
</gene>
<accession>A0A165KZK6</accession>
<evidence type="ECO:0000256" key="3">
    <source>
        <dbReference type="SAM" id="MobiDB-lite"/>
    </source>
</evidence>
<feature type="chain" id="PRO_5007861264" evidence="4">
    <location>
        <begin position="18"/>
        <end position="392"/>
    </location>
</feature>
<evidence type="ECO:0000256" key="4">
    <source>
        <dbReference type="SAM" id="SignalP"/>
    </source>
</evidence>
<dbReference type="PRINTS" id="PR00412">
    <property type="entry name" value="EPOXHYDRLASE"/>
</dbReference>
<feature type="domain" description="AB hydrolase-1" evidence="5">
    <location>
        <begin position="66"/>
        <end position="344"/>
    </location>
</feature>
<dbReference type="OrthoDB" id="408373at2759"/>
<reference evidence="6 7" key="1">
    <citation type="journal article" date="2016" name="Mol. Biol. Evol.">
        <title>Comparative Genomics of Early-Diverging Mushroom-Forming Fungi Provides Insights into the Origins of Lignocellulose Decay Capabilities.</title>
        <authorList>
            <person name="Nagy L.G."/>
            <person name="Riley R."/>
            <person name="Tritt A."/>
            <person name="Adam C."/>
            <person name="Daum C."/>
            <person name="Floudas D."/>
            <person name="Sun H."/>
            <person name="Yadav J.S."/>
            <person name="Pangilinan J."/>
            <person name="Larsson K.H."/>
            <person name="Matsuura K."/>
            <person name="Barry K."/>
            <person name="Labutti K."/>
            <person name="Kuo R."/>
            <person name="Ohm R.A."/>
            <person name="Bhattacharya S.S."/>
            <person name="Shirouzu T."/>
            <person name="Yoshinaga Y."/>
            <person name="Martin F.M."/>
            <person name="Grigoriev I.V."/>
            <person name="Hibbett D.S."/>
        </authorList>
    </citation>
    <scope>NUCLEOTIDE SEQUENCE [LARGE SCALE GENOMIC DNA]</scope>
    <source>
        <strain evidence="6 7">L-15889</strain>
    </source>
</reference>
<protein>
    <submittedName>
        <fullName evidence="6">Alpha/beta-hydrolase</fullName>
    </submittedName>
</protein>
<dbReference type="InterPro" id="IPR000073">
    <property type="entry name" value="AB_hydrolase_1"/>
</dbReference>
<dbReference type="Gene3D" id="3.40.50.1820">
    <property type="entry name" value="alpha/beta hydrolase"/>
    <property type="match status" value="1"/>
</dbReference>
<dbReference type="InterPro" id="IPR000639">
    <property type="entry name" value="Epox_hydrolase-like"/>
</dbReference>
<feature type="compositionally biased region" description="Basic and acidic residues" evidence="3">
    <location>
        <begin position="369"/>
        <end position="392"/>
    </location>
</feature>
<evidence type="ECO:0000259" key="5">
    <source>
        <dbReference type="Pfam" id="PF00561"/>
    </source>
</evidence>
<evidence type="ECO:0000313" key="6">
    <source>
        <dbReference type="EMBL" id="KZT63800.1"/>
    </source>
</evidence>
<keyword evidence="4" id="KW-0732">Signal</keyword>